<dbReference type="GO" id="GO:0006741">
    <property type="term" value="P:NADP+ biosynthetic process"/>
    <property type="evidence" value="ECO:0007669"/>
    <property type="project" value="InterPro"/>
</dbReference>
<proteinExistence type="inferred from homology"/>
<dbReference type="Gene3D" id="2.60.200.30">
    <property type="entry name" value="Probable inorganic polyphosphate/atp-NAD kinase, domain 2"/>
    <property type="match status" value="1"/>
</dbReference>
<dbReference type="PANTHER" id="PTHR20275:SF0">
    <property type="entry name" value="NAD KINASE"/>
    <property type="match status" value="1"/>
</dbReference>
<dbReference type="STRING" id="78915.A0A4P9XMD9"/>
<dbReference type="SUPFAM" id="SSF111331">
    <property type="entry name" value="NAD kinase/diacylglycerol kinase-like"/>
    <property type="match status" value="1"/>
</dbReference>
<name>A0A4P9XMD9_9FUNG</name>
<dbReference type="EMBL" id="KZ992886">
    <property type="protein sequence ID" value="RKP06420.1"/>
    <property type="molecule type" value="Genomic_DNA"/>
</dbReference>
<dbReference type="InterPro" id="IPR002504">
    <property type="entry name" value="NADK"/>
</dbReference>
<protein>
    <submittedName>
        <fullName evidence="6">ATP-NAD kinase-like domain-containing protein</fullName>
    </submittedName>
</protein>
<comment type="similarity">
    <text evidence="1">Belongs to the NAD kinase family.</text>
</comment>
<dbReference type="OrthoDB" id="24581at2759"/>
<dbReference type="PANTHER" id="PTHR20275">
    <property type="entry name" value="NAD KINASE"/>
    <property type="match status" value="1"/>
</dbReference>
<dbReference type="Proteomes" id="UP000271241">
    <property type="component" value="Unassembled WGS sequence"/>
</dbReference>
<keyword evidence="5" id="KW-0520">NAD</keyword>
<accession>A0A4P9XMD9</accession>
<evidence type="ECO:0000256" key="3">
    <source>
        <dbReference type="ARBA" id="ARBA00022777"/>
    </source>
</evidence>
<keyword evidence="7" id="KW-1185">Reference proteome</keyword>
<gene>
    <name evidence="6" type="ORF">THASP1DRAFT_18514</name>
</gene>
<keyword evidence="2" id="KW-0808">Transferase</keyword>
<evidence type="ECO:0000313" key="7">
    <source>
        <dbReference type="Proteomes" id="UP000271241"/>
    </source>
</evidence>
<dbReference type="InterPro" id="IPR017437">
    <property type="entry name" value="ATP-NAD_kinase_PpnK-typ_C"/>
</dbReference>
<evidence type="ECO:0000256" key="1">
    <source>
        <dbReference type="ARBA" id="ARBA00010995"/>
    </source>
</evidence>
<reference evidence="7" key="1">
    <citation type="journal article" date="2018" name="Nat. Microbiol.">
        <title>Leveraging single-cell genomics to expand the fungal tree of life.</title>
        <authorList>
            <person name="Ahrendt S.R."/>
            <person name="Quandt C.A."/>
            <person name="Ciobanu D."/>
            <person name="Clum A."/>
            <person name="Salamov A."/>
            <person name="Andreopoulos B."/>
            <person name="Cheng J.F."/>
            <person name="Woyke T."/>
            <person name="Pelin A."/>
            <person name="Henrissat B."/>
            <person name="Reynolds N.K."/>
            <person name="Benny G.L."/>
            <person name="Smith M.E."/>
            <person name="James T.Y."/>
            <person name="Grigoriev I.V."/>
        </authorList>
    </citation>
    <scope>NUCLEOTIDE SEQUENCE [LARGE SCALE GENOMIC DNA]</scope>
    <source>
        <strain evidence="7">RSA 1356</strain>
    </source>
</reference>
<sequence length="353" mass="39588">MRVQYLYRAVSNVKVQLGTVRHVVIVTKPDDPFLVPLTREVTIWLLETYAALTVHVNSTMQSDTRFKADEMRVRYGARTKYWNEDIAKHVHIDLVVTLGGDGTVLYAANLFQRHVPVIVPFHLGSLGFLTIFNFENYRRYLSAIIDNGGMLVNLRMRIDCSVYKRRSEVKDAGTAGTAGEKILEKQVLNELVVDRGANAGMVQLDLFADDVPFTTILADGLVIGMCPARALSANGSLVHPEKNSVLVTPICPHTLTCRPMIIPGTKRLRVVVAHQSRTTAWASFDGRNRIQLNHGDSIVVTAGRYPVITVSRENQSTDWFSSLREVLNWNERKMQKPLLTPCSVSEFSDHGRD</sequence>
<organism evidence="6 7">
    <name type="scientific">Thamnocephalis sphaerospora</name>
    <dbReference type="NCBI Taxonomy" id="78915"/>
    <lineage>
        <taxon>Eukaryota</taxon>
        <taxon>Fungi</taxon>
        <taxon>Fungi incertae sedis</taxon>
        <taxon>Zoopagomycota</taxon>
        <taxon>Zoopagomycotina</taxon>
        <taxon>Zoopagomycetes</taxon>
        <taxon>Zoopagales</taxon>
        <taxon>Sigmoideomycetaceae</taxon>
        <taxon>Thamnocephalis</taxon>
    </lineage>
</organism>
<keyword evidence="3 6" id="KW-0418">Kinase</keyword>
<dbReference type="AlphaFoldDB" id="A0A4P9XMD9"/>
<keyword evidence="4" id="KW-0521">NADP</keyword>
<dbReference type="Pfam" id="PF01513">
    <property type="entry name" value="NAD_kinase"/>
    <property type="match status" value="1"/>
</dbReference>
<dbReference type="GO" id="GO:0003951">
    <property type="term" value="F:NAD+ kinase activity"/>
    <property type="evidence" value="ECO:0007669"/>
    <property type="project" value="InterPro"/>
</dbReference>
<dbReference type="InterPro" id="IPR017438">
    <property type="entry name" value="ATP-NAD_kinase_N"/>
</dbReference>
<dbReference type="Pfam" id="PF20143">
    <property type="entry name" value="NAD_kinase_C"/>
    <property type="match status" value="1"/>
</dbReference>
<evidence type="ECO:0000256" key="2">
    <source>
        <dbReference type="ARBA" id="ARBA00022679"/>
    </source>
</evidence>
<dbReference type="GO" id="GO:0019674">
    <property type="term" value="P:NAD+ metabolic process"/>
    <property type="evidence" value="ECO:0007669"/>
    <property type="project" value="InterPro"/>
</dbReference>
<evidence type="ECO:0000256" key="5">
    <source>
        <dbReference type="ARBA" id="ARBA00023027"/>
    </source>
</evidence>
<evidence type="ECO:0000256" key="4">
    <source>
        <dbReference type="ARBA" id="ARBA00022857"/>
    </source>
</evidence>
<dbReference type="HAMAP" id="MF_00361">
    <property type="entry name" value="NAD_kinase"/>
    <property type="match status" value="1"/>
</dbReference>
<evidence type="ECO:0000313" key="6">
    <source>
        <dbReference type="EMBL" id="RKP06420.1"/>
    </source>
</evidence>
<dbReference type="InterPro" id="IPR016064">
    <property type="entry name" value="NAD/diacylglycerol_kinase_sf"/>
</dbReference>
<dbReference type="Gene3D" id="3.40.50.10330">
    <property type="entry name" value="Probable inorganic polyphosphate/atp-NAD kinase, domain 1"/>
    <property type="match status" value="1"/>
</dbReference>